<accession>W0JTW4</accession>
<keyword evidence="3" id="KW-0614">Plasmid</keyword>
<protein>
    <recommendedName>
        <fullName evidence="2">DUF7344 domain-containing protein</fullName>
    </recommendedName>
</protein>
<dbReference type="AlphaFoldDB" id="W0JTW4"/>
<feature type="compositionally biased region" description="Basic and acidic residues" evidence="1">
    <location>
        <begin position="1"/>
        <end position="20"/>
    </location>
</feature>
<dbReference type="Proteomes" id="UP000019024">
    <property type="component" value="Plasmid unnamed2"/>
</dbReference>
<evidence type="ECO:0000259" key="2">
    <source>
        <dbReference type="Pfam" id="PF24035"/>
    </source>
</evidence>
<dbReference type="HOGENOM" id="CLU_131305_3_0_2"/>
<dbReference type="EMBL" id="CP007057">
    <property type="protein sequence ID" value="AHG02029.1"/>
    <property type="molecule type" value="Genomic_DNA"/>
</dbReference>
<organism evidence="3 4">
    <name type="scientific">Halostagnicola larsenii XH-48</name>
    <dbReference type="NCBI Taxonomy" id="797299"/>
    <lineage>
        <taxon>Archaea</taxon>
        <taxon>Methanobacteriati</taxon>
        <taxon>Methanobacteriota</taxon>
        <taxon>Stenosarchaea group</taxon>
        <taxon>Halobacteria</taxon>
        <taxon>Halobacteriales</taxon>
        <taxon>Natrialbaceae</taxon>
        <taxon>Halostagnicola</taxon>
    </lineage>
</organism>
<dbReference type="OrthoDB" id="247722at2157"/>
<geneLocation type="plasmid" evidence="3">
    <name>unnamed</name>
</geneLocation>
<evidence type="ECO:0000313" key="3">
    <source>
        <dbReference type="EMBL" id="AHG02029.1"/>
    </source>
</evidence>
<feature type="region of interest" description="Disordered" evidence="1">
    <location>
        <begin position="1"/>
        <end position="25"/>
    </location>
</feature>
<name>W0JTW4_9EURY</name>
<dbReference type="GeneID" id="25147376"/>
<dbReference type="Gene3D" id="1.10.10.10">
    <property type="entry name" value="Winged helix-like DNA-binding domain superfamily/Winged helix DNA-binding domain"/>
    <property type="match status" value="1"/>
</dbReference>
<proteinExistence type="predicted"/>
<dbReference type="InterPro" id="IPR036388">
    <property type="entry name" value="WH-like_DNA-bd_sf"/>
</dbReference>
<evidence type="ECO:0000256" key="1">
    <source>
        <dbReference type="SAM" id="MobiDB-lite"/>
    </source>
</evidence>
<keyword evidence="4" id="KW-1185">Reference proteome</keyword>
<dbReference type="RefSeq" id="WP_049954832.1">
    <property type="nucleotide sequence ID" value="NZ_CP007057.1"/>
</dbReference>
<dbReference type="Pfam" id="PF24035">
    <property type="entry name" value="DUF7344"/>
    <property type="match status" value="1"/>
</dbReference>
<dbReference type="eggNOG" id="arCOG03828">
    <property type="taxonomic scope" value="Archaea"/>
</dbReference>
<reference evidence="3 4" key="1">
    <citation type="submission" date="2014-01" db="EMBL/GenBank/DDBJ databases">
        <authorList>
            <consortium name="DOE Joint Genome Institute"/>
            <person name="Anderson I."/>
            <person name="Huntemann M."/>
            <person name="Han J."/>
            <person name="Chen A."/>
            <person name="Kyrpides N."/>
            <person name="Mavromatis K."/>
            <person name="Markowitz V."/>
            <person name="Palaniappan K."/>
            <person name="Ivanova N."/>
            <person name="Schaumberg A."/>
            <person name="Pati A."/>
            <person name="Liolios K."/>
            <person name="Nordberg H.P."/>
            <person name="Cantor M.N."/>
            <person name="Hua S.X."/>
            <person name="Woyke T."/>
        </authorList>
    </citation>
    <scope>NUCLEOTIDE SEQUENCE [LARGE SCALE GENOMIC DNA]</scope>
    <source>
        <strain evidence="3 4">XH-48</strain>
        <plasmid evidence="4">2</plasmid>
    </source>
</reference>
<dbReference type="InterPro" id="IPR055768">
    <property type="entry name" value="DUF7344"/>
</dbReference>
<evidence type="ECO:0000313" key="4">
    <source>
        <dbReference type="Proteomes" id="UP000019024"/>
    </source>
</evidence>
<feature type="domain" description="DUF7344" evidence="2">
    <location>
        <begin position="35"/>
        <end position="111"/>
    </location>
</feature>
<dbReference type="KEGG" id="hlr:HALLA_01635"/>
<sequence length="139" mass="15789">MADRNSGDAKKQFPPIDRKSSPSAGHEPWIDELLRLLSHHRRRDILYYLSEHELASIETLATEITAQELDCSSSDVTPEDRESILIDLYHNHLPKLTNSGLIEYDRRSGAIKWSLASDDVHSLLDRCHEIERADLGSGE</sequence>
<gene>
    <name evidence="3" type="ORF">HALLA_01635</name>
</gene>